<accession>A0ABY8VAN3</accession>
<evidence type="ECO:0000313" key="1">
    <source>
        <dbReference type="EMBL" id="WIH98212.1"/>
    </source>
</evidence>
<dbReference type="EMBL" id="CP106831">
    <property type="protein sequence ID" value="WIH98212.1"/>
    <property type="molecule type" value="Genomic_DNA"/>
</dbReference>
<sequence length="172" mass="20492">MQKNKSTLTLGTTYYIDTKTISYIRDENNASRYSKFYGVHLVFDEYPEVKIFSKLDDLLEDAEHRDNYFCFYKTEDNCIYILDIRDSDNVFGAKHIHSKSLDWKLYINSANNVVVKHREKDLLTDQFSFLSNQELFIQLSCLYYLIRNYKFNKENALKNKFDDLLGCINTHK</sequence>
<organism evidence="1 2">
    <name type="scientific">Empedobacter falsenii</name>
    <dbReference type="NCBI Taxonomy" id="343874"/>
    <lineage>
        <taxon>Bacteria</taxon>
        <taxon>Pseudomonadati</taxon>
        <taxon>Bacteroidota</taxon>
        <taxon>Flavobacteriia</taxon>
        <taxon>Flavobacteriales</taxon>
        <taxon>Weeksellaceae</taxon>
        <taxon>Empedobacter</taxon>
    </lineage>
</organism>
<proteinExistence type="predicted"/>
<dbReference type="Proteomes" id="UP001223501">
    <property type="component" value="Chromosome"/>
</dbReference>
<evidence type="ECO:0000313" key="2">
    <source>
        <dbReference type="Proteomes" id="UP001223501"/>
    </source>
</evidence>
<reference evidence="1 2" key="1">
    <citation type="submission" date="2022-09" db="EMBL/GenBank/DDBJ databases">
        <title>Whole genome sequencing analysis of tet(X)-positive Empedobacter falsenii YWS9-3.</title>
        <authorList>
            <person name="Chen C."/>
            <person name="Lv Y.-L."/>
        </authorList>
    </citation>
    <scope>NUCLEOTIDE SEQUENCE [LARGE SCALE GENOMIC DNA]</scope>
    <source>
        <strain evidence="1 2">YWS9-3_T</strain>
    </source>
</reference>
<name>A0ABY8VAN3_9FLAO</name>
<gene>
    <name evidence="1" type="ORF">OBA43_04590</name>
</gene>
<dbReference type="RefSeq" id="WP_284584004.1">
    <property type="nucleotide sequence ID" value="NZ_CP106831.1"/>
</dbReference>
<protein>
    <submittedName>
        <fullName evidence="1">Uncharacterized protein</fullName>
    </submittedName>
</protein>
<keyword evidence="2" id="KW-1185">Reference proteome</keyword>